<keyword evidence="1" id="KW-0677">Repeat</keyword>
<feature type="region of interest" description="Disordered" evidence="3">
    <location>
        <begin position="20"/>
        <end position="75"/>
    </location>
</feature>
<accession>A0A5B6VED2</accession>
<protein>
    <submittedName>
        <fullName evidence="5">Pentatricopeptide repeat-containing protein mitochondrial</fullName>
    </submittedName>
</protein>
<evidence type="ECO:0000256" key="1">
    <source>
        <dbReference type="ARBA" id="ARBA00022737"/>
    </source>
</evidence>
<dbReference type="Pfam" id="PF01535">
    <property type="entry name" value="PPR"/>
    <property type="match status" value="3"/>
</dbReference>
<organism evidence="5 6">
    <name type="scientific">Gossypium australe</name>
    <dbReference type="NCBI Taxonomy" id="47621"/>
    <lineage>
        <taxon>Eukaryota</taxon>
        <taxon>Viridiplantae</taxon>
        <taxon>Streptophyta</taxon>
        <taxon>Embryophyta</taxon>
        <taxon>Tracheophyta</taxon>
        <taxon>Spermatophyta</taxon>
        <taxon>Magnoliopsida</taxon>
        <taxon>eudicotyledons</taxon>
        <taxon>Gunneridae</taxon>
        <taxon>Pentapetalae</taxon>
        <taxon>rosids</taxon>
        <taxon>malvids</taxon>
        <taxon>Malvales</taxon>
        <taxon>Malvaceae</taxon>
        <taxon>Malvoideae</taxon>
        <taxon>Gossypium</taxon>
    </lineage>
</organism>
<proteinExistence type="predicted"/>
<sequence length="909" mass="101933">MTASKAKTLSSLFKTAVKTATKESSSLPSGDKPLKQFVSSLDTSSAPSPSPSPSPSSASFRIRSPQPTKKPASDGSLLSWLLQPASTSVPENSIGGFTDELHSILFTGPPESSKNIEEMMDNGSSLGRVLNIPWLSNVSNNNISLRRKELSRERKQKWVFKKTQSGRFNRLIKMCGDKLGTKATIEVFDKLGRDTGLKEYNALIAVCLEKARTSNDEDDALEHMSEAFKTFKKMRERGFQVEEGTYGPFLRYFIDMGMVEEFFFFCGPIKEGNPSSVTRLGYYEMLLWIGVNNEEKIQELCNCIVAADEEDDFKLKGMELGSDVCIIFFKNYLLALFESGRKDIMQLLEVIDITRISSVNVVANIFESLGRLSFDSFAEKFLWTLKNNDYKMADISRLIFSYVSAIPNLAYYNSVNDVFRCIPVCGLVDDVFRCTPVCGLVEDLFLKFKSLHMKFEITPSSASYEKLITYCCDLHKVHFALDIVDQMCEEGLSLSIEMLHSILHASEENYEYNLVGRIYSLIGCHNVKPTSETFRSMINLSVKMKDFNGAYAMLDDLKKLNISPTSTIYNTILAGYFRESNISGAMMVLKQMESEDVKPDSLTYTYLIANCNCEEDIAKYYGAMKASGIQVTKHIFMALINAYTACGQIEKAKQVVLDKGIPVNSLNEIKGALASALACSGMMPDALNIYKEIKQNGGTLEPKPVISLIEHFTSDGDVNILLQLLEELHDPDYWFDGCCRAVVHCVTNKRLRLALELLKQLKDEFHKDDLALDAVFDEVFSVIAERQPNDLQIGLALLQAMKDELGRTPSRKSLDFLLASCVNAKDLQSSLLIWREYQAAGLRCNVLTFLRMYQALLASGDPKSAKTLLTKIPTEDPHVRCIIKACQMTYVQSTSSKMKKQKVQKKNKT</sequence>
<evidence type="ECO:0000259" key="4">
    <source>
        <dbReference type="Pfam" id="PF17177"/>
    </source>
</evidence>
<dbReference type="InterPro" id="IPR002885">
    <property type="entry name" value="PPR_rpt"/>
</dbReference>
<dbReference type="Proteomes" id="UP000325315">
    <property type="component" value="Unassembled WGS sequence"/>
</dbReference>
<gene>
    <name evidence="5" type="ORF">EPI10_002511</name>
</gene>
<evidence type="ECO:0000313" key="6">
    <source>
        <dbReference type="Proteomes" id="UP000325315"/>
    </source>
</evidence>
<dbReference type="PROSITE" id="PS51375">
    <property type="entry name" value="PPR"/>
    <property type="match status" value="1"/>
</dbReference>
<dbReference type="PANTHER" id="PTHR47262">
    <property type="entry name" value="OS02G0132600 PROTEIN"/>
    <property type="match status" value="1"/>
</dbReference>
<dbReference type="EMBL" id="SMMG02000007">
    <property type="protein sequence ID" value="KAA3467505.1"/>
    <property type="molecule type" value="Genomic_DNA"/>
</dbReference>
<dbReference type="PANTHER" id="PTHR47262:SF1">
    <property type="entry name" value="OS02G0132600 PROTEIN"/>
    <property type="match status" value="1"/>
</dbReference>
<dbReference type="NCBIfam" id="TIGR00756">
    <property type="entry name" value="PPR"/>
    <property type="match status" value="1"/>
</dbReference>
<evidence type="ECO:0000256" key="3">
    <source>
        <dbReference type="SAM" id="MobiDB-lite"/>
    </source>
</evidence>
<dbReference type="Pfam" id="PF17177">
    <property type="entry name" value="PPR_long"/>
    <property type="match status" value="1"/>
</dbReference>
<dbReference type="AlphaFoldDB" id="A0A5B6VED2"/>
<evidence type="ECO:0000256" key="2">
    <source>
        <dbReference type="PROSITE-ProRule" id="PRU00708"/>
    </source>
</evidence>
<dbReference type="InterPro" id="IPR011990">
    <property type="entry name" value="TPR-like_helical_dom_sf"/>
</dbReference>
<reference evidence="6" key="1">
    <citation type="journal article" date="2019" name="Plant Biotechnol. J.">
        <title>Genome sequencing of the Australian wild diploid species Gossypium australe highlights disease resistance and delayed gland morphogenesis.</title>
        <authorList>
            <person name="Cai Y."/>
            <person name="Cai X."/>
            <person name="Wang Q."/>
            <person name="Wang P."/>
            <person name="Zhang Y."/>
            <person name="Cai C."/>
            <person name="Xu Y."/>
            <person name="Wang K."/>
            <person name="Zhou Z."/>
            <person name="Wang C."/>
            <person name="Geng S."/>
            <person name="Li B."/>
            <person name="Dong Q."/>
            <person name="Hou Y."/>
            <person name="Wang H."/>
            <person name="Ai P."/>
            <person name="Liu Z."/>
            <person name="Yi F."/>
            <person name="Sun M."/>
            <person name="An G."/>
            <person name="Cheng J."/>
            <person name="Zhang Y."/>
            <person name="Shi Q."/>
            <person name="Xie Y."/>
            <person name="Shi X."/>
            <person name="Chang Y."/>
            <person name="Huang F."/>
            <person name="Chen Y."/>
            <person name="Hong S."/>
            <person name="Mi L."/>
            <person name="Sun Q."/>
            <person name="Zhang L."/>
            <person name="Zhou B."/>
            <person name="Peng R."/>
            <person name="Zhang X."/>
            <person name="Liu F."/>
        </authorList>
    </citation>
    <scope>NUCLEOTIDE SEQUENCE [LARGE SCALE GENOMIC DNA]</scope>
    <source>
        <strain evidence="6">cv. PA1801</strain>
    </source>
</reference>
<comment type="caution">
    <text evidence="5">The sequence shown here is derived from an EMBL/GenBank/DDBJ whole genome shotgun (WGS) entry which is preliminary data.</text>
</comment>
<feature type="domain" description="PROP1-like PPR" evidence="4">
    <location>
        <begin position="462"/>
        <end position="608"/>
    </location>
</feature>
<keyword evidence="6" id="KW-1185">Reference proteome</keyword>
<dbReference type="Gene3D" id="1.25.40.10">
    <property type="entry name" value="Tetratricopeptide repeat domain"/>
    <property type="match status" value="4"/>
</dbReference>
<evidence type="ECO:0000313" key="5">
    <source>
        <dbReference type="EMBL" id="KAA3467505.1"/>
    </source>
</evidence>
<feature type="repeat" description="PPR" evidence="2">
    <location>
        <begin position="565"/>
        <end position="599"/>
    </location>
</feature>
<dbReference type="InterPro" id="IPR033443">
    <property type="entry name" value="PROP1-like_PPR_dom"/>
</dbReference>
<dbReference type="OrthoDB" id="767661at2759"/>
<name>A0A5B6VED2_9ROSI</name>